<dbReference type="AlphaFoldDB" id="A0A9X4H0T7"/>
<keyword evidence="1" id="KW-0472">Membrane</keyword>
<comment type="caution">
    <text evidence="2">The sequence shown here is derived from an EMBL/GenBank/DDBJ whole genome shotgun (WGS) entry which is preliminary data.</text>
</comment>
<name>A0A9X4H0T7_9FIRM</name>
<evidence type="ECO:0000313" key="2">
    <source>
        <dbReference type="EMBL" id="MDF9407470.1"/>
    </source>
</evidence>
<protein>
    <recommendedName>
        <fullName evidence="4">CNNM transmembrane domain-containing protein</fullName>
    </recommendedName>
</protein>
<evidence type="ECO:0000256" key="1">
    <source>
        <dbReference type="SAM" id="Phobius"/>
    </source>
</evidence>
<keyword evidence="3" id="KW-1185">Reference proteome</keyword>
<dbReference type="EMBL" id="JAKOAV010000004">
    <property type="protein sequence ID" value="MDF9407470.1"/>
    <property type="molecule type" value="Genomic_DNA"/>
</dbReference>
<evidence type="ECO:0008006" key="4">
    <source>
        <dbReference type="Google" id="ProtNLM"/>
    </source>
</evidence>
<feature type="transmembrane region" description="Helical" evidence="1">
    <location>
        <begin position="12"/>
        <end position="30"/>
    </location>
</feature>
<proteinExistence type="predicted"/>
<gene>
    <name evidence="2" type="ORF">L7E55_03685</name>
</gene>
<feature type="transmembrane region" description="Helical" evidence="1">
    <location>
        <begin position="42"/>
        <end position="65"/>
    </location>
</feature>
<accession>A0A9X4H0T7</accession>
<dbReference type="Proteomes" id="UP001154312">
    <property type="component" value="Unassembled WGS sequence"/>
</dbReference>
<keyword evidence="1" id="KW-1133">Transmembrane helix</keyword>
<keyword evidence="1" id="KW-0812">Transmembrane</keyword>
<dbReference type="RefSeq" id="WP_277442703.1">
    <property type="nucleotide sequence ID" value="NZ_JAKOAV010000004.1"/>
</dbReference>
<sequence length="201" mass="21580">MGNNKSTVSSRYIFVVAIGSFILAVIFTLLSETFASKFNNLLLSFVFLAVIITINILADLVGTAVTAASHTPFNAKAAKRVKGAPQGLQLIKNADRVANIANDIIGDITTTVSGALGISIVVQIMRVGPQFDQFWLNVLLTALISVFIVTGKAVGKKLSLSHPDEIIFFVGTILAKIERATGYSPFQKQRGSKNKQKVGKQ</sequence>
<feature type="transmembrane region" description="Helical" evidence="1">
    <location>
        <begin position="134"/>
        <end position="154"/>
    </location>
</feature>
<reference evidence="2" key="1">
    <citation type="submission" date="2022-02" db="EMBL/GenBank/DDBJ databases">
        <authorList>
            <person name="Leng L."/>
        </authorList>
    </citation>
    <scope>NUCLEOTIDE SEQUENCE</scope>
    <source>
        <strain evidence="2">JI</strain>
    </source>
</reference>
<evidence type="ECO:0000313" key="3">
    <source>
        <dbReference type="Proteomes" id="UP001154312"/>
    </source>
</evidence>
<organism evidence="2 3">
    <name type="scientific">Pelotomaculum isophthalicicum JI</name>
    <dbReference type="NCBI Taxonomy" id="947010"/>
    <lineage>
        <taxon>Bacteria</taxon>
        <taxon>Bacillati</taxon>
        <taxon>Bacillota</taxon>
        <taxon>Clostridia</taxon>
        <taxon>Eubacteriales</taxon>
        <taxon>Desulfotomaculaceae</taxon>
        <taxon>Pelotomaculum</taxon>
    </lineage>
</organism>